<sequence length="61" mass="7134">MVQFFIRFTVAGIKTAITDHLKVFFRDMSDEPLKKFNNGESFFYISIIFVAVIMKRDSLPL</sequence>
<proteinExistence type="predicted"/>
<dbReference type="AlphaFoldDB" id="A0A426DNX6"/>
<dbReference type="Proteomes" id="UP000274920">
    <property type="component" value="Unassembled WGS sequence"/>
</dbReference>
<reference evidence="1" key="1">
    <citation type="submission" date="2018-10" db="EMBL/GenBank/DDBJ databases">
        <title>Schaedlerella arabinophila gen. nov. sp. nov., isolated from the mouse intestinal tract and comparative analysis with the genome of the closely related altered Schaedler flora strain ASF502.</title>
        <authorList>
            <person name="Miyake S."/>
            <person name="Soh M."/>
            <person name="Seedorf H."/>
        </authorList>
    </citation>
    <scope>NUCLEOTIDE SEQUENCE [LARGE SCALE GENOMIC DNA]</scope>
    <source>
        <strain evidence="1">DSM 106076</strain>
    </source>
</reference>
<evidence type="ECO:0000313" key="1">
    <source>
        <dbReference type="EMBL" id="RRK34430.1"/>
    </source>
</evidence>
<dbReference type="EMBL" id="RHJS01000002">
    <property type="protein sequence ID" value="RRK34430.1"/>
    <property type="molecule type" value="Genomic_DNA"/>
</dbReference>
<accession>A0A426DNX6</accession>
<comment type="caution">
    <text evidence="1">The sequence shown here is derived from an EMBL/GenBank/DDBJ whole genome shotgun (WGS) entry which is preliminary data.</text>
</comment>
<evidence type="ECO:0000313" key="2">
    <source>
        <dbReference type="Proteomes" id="UP000274920"/>
    </source>
</evidence>
<organism evidence="1 2">
    <name type="scientific">Schaedlerella arabinosiphila</name>
    <dbReference type="NCBI Taxonomy" id="2044587"/>
    <lineage>
        <taxon>Bacteria</taxon>
        <taxon>Bacillati</taxon>
        <taxon>Bacillota</taxon>
        <taxon>Clostridia</taxon>
        <taxon>Lachnospirales</taxon>
        <taxon>Lachnospiraceae</taxon>
        <taxon>Schaedlerella</taxon>
    </lineage>
</organism>
<keyword evidence="2" id="KW-1185">Reference proteome</keyword>
<gene>
    <name evidence="1" type="ORF">EBB54_26165</name>
</gene>
<name>A0A426DNX6_9FIRM</name>
<protein>
    <submittedName>
        <fullName evidence="1">Uncharacterized protein</fullName>
    </submittedName>
</protein>